<dbReference type="PANTHER" id="PTHR46586:SF3">
    <property type="entry name" value="ANKYRIN REPEAT-CONTAINING PROTEIN"/>
    <property type="match status" value="1"/>
</dbReference>
<dbReference type="Gene3D" id="1.25.40.20">
    <property type="entry name" value="Ankyrin repeat-containing domain"/>
    <property type="match status" value="2"/>
</dbReference>
<dbReference type="Pfam" id="PF12796">
    <property type="entry name" value="Ank_2"/>
    <property type="match status" value="1"/>
</dbReference>
<dbReference type="SUPFAM" id="SSF48403">
    <property type="entry name" value="Ankyrin repeat"/>
    <property type="match status" value="1"/>
</dbReference>
<dbReference type="PANTHER" id="PTHR46586">
    <property type="entry name" value="ANKYRIN REPEAT-CONTAINING PROTEIN"/>
    <property type="match status" value="1"/>
</dbReference>
<keyword evidence="3" id="KW-1185">Reference proteome</keyword>
<proteinExistence type="predicted"/>
<evidence type="ECO:0000313" key="1">
    <source>
        <dbReference type="EMBL" id="KAF0683726.1"/>
    </source>
</evidence>
<dbReference type="InterPro" id="IPR002110">
    <property type="entry name" value="Ankyrin_rpt"/>
</dbReference>
<dbReference type="EMBL" id="CAADRA010007408">
    <property type="protein sequence ID" value="VFU00877.1"/>
    <property type="molecule type" value="Genomic_DNA"/>
</dbReference>
<dbReference type="EMBL" id="VJMH01007382">
    <property type="protein sequence ID" value="KAF0683726.1"/>
    <property type="molecule type" value="Genomic_DNA"/>
</dbReference>
<sequence>MGLPAAVLLSPALLQRICDFQLGLPATFHVCKNWRSISTLCGRLRPPSRAQHHHRFSYIRLPPPLAKPTQLAALPTIMETRRQLLAPWLDNVHTRARLAFILACSRHVQDVVLECMVFHGLVDVVESLTQWSNSTYDHIPCLLQLAAYHGHVTMLEYLYASDYPSNYGCGSYASYSDMEVAAEQNHMTCVTFLGRCQDRFPAAYRAAAWNSADLVCDVVTRGNTALVEFLVQRSVRYSFKSLDAAATLGHMDMVVCMHSAGSGCTTQAMDGAAANGHLAVVAFLHANRTEGCTTDAMDGAARFGHDEIVHFLHGHRTEGGTAEVMNAYAGRGNLTMVEWLNQTRPEKASVRALNQAALNGHLEVVQYLIDQQLVTTARRDWPVHAVHGAAKGGHLNVVKYLHSKCPDLCVAKAMQRAHGANQESVVAYLDSHRCDCCRAKTFDAILKEPKKRRRM</sequence>
<gene>
    <name evidence="2" type="primary">Aste57867_24236</name>
    <name evidence="1" type="ORF">As57867_024161</name>
    <name evidence="2" type="ORF">ASTE57867_24236</name>
</gene>
<dbReference type="InterPro" id="IPR036770">
    <property type="entry name" value="Ankyrin_rpt-contain_sf"/>
</dbReference>
<organism evidence="2 3">
    <name type="scientific">Aphanomyces stellatus</name>
    <dbReference type="NCBI Taxonomy" id="120398"/>
    <lineage>
        <taxon>Eukaryota</taxon>
        <taxon>Sar</taxon>
        <taxon>Stramenopiles</taxon>
        <taxon>Oomycota</taxon>
        <taxon>Saprolegniomycetes</taxon>
        <taxon>Saprolegniales</taxon>
        <taxon>Verrucalvaceae</taxon>
        <taxon>Aphanomyces</taxon>
    </lineage>
</organism>
<dbReference type="Proteomes" id="UP000332933">
    <property type="component" value="Unassembled WGS sequence"/>
</dbReference>
<accession>A0A485LRN4</accession>
<reference evidence="2 3" key="1">
    <citation type="submission" date="2019-03" db="EMBL/GenBank/DDBJ databases">
        <authorList>
            <person name="Gaulin E."/>
            <person name="Dumas B."/>
        </authorList>
    </citation>
    <scope>NUCLEOTIDE SEQUENCE [LARGE SCALE GENOMIC DNA]</scope>
    <source>
        <strain evidence="2">CBS 568.67</strain>
    </source>
</reference>
<reference evidence="1" key="2">
    <citation type="submission" date="2019-06" db="EMBL/GenBank/DDBJ databases">
        <title>Genomics analysis of Aphanomyces spp. identifies a new class of oomycete effector associated with host adaptation.</title>
        <authorList>
            <person name="Gaulin E."/>
        </authorList>
    </citation>
    <scope>NUCLEOTIDE SEQUENCE</scope>
    <source>
        <strain evidence="1">CBS 578.67</strain>
    </source>
</reference>
<dbReference type="AlphaFoldDB" id="A0A485LRN4"/>
<evidence type="ECO:0000313" key="2">
    <source>
        <dbReference type="EMBL" id="VFU00877.1"/>
    </source>
</evidence>
<dbReference type="InterPro" id="IPR052050">
    <property type="entry name" value="SecEffector_AnkRepeat"/>
</dbReference>
<protein>
    <submittedName>
        <fullName evidence="2">Aste57867_24236 protein</fullName>
    </submittedName>
</protein>
<evidence type="ECO:0000313" key="3">
    <source>
        <dbReference type="Proteomes" id="UP000332933"/>
    </source>
</evidence>
<name>A0A485LRN4_9STRA</name>